<dbReference type="Proteomes" id="UP000198994">
    <property type="component" value="Unassembled WGS sequence"/>
</dbReference>
<sequence>MPLGAPLKRQAAVSLWVEQKPAAGRARILMEAPDLGRNFTVDWDEALNDERAWDEIIDSLDAQVSIPKRLVLPCGMEAWRDSARSAGMQTILETAPDQREMDWETLGQKMSQRPFGKYCVSSDGEIPAEIEGEILERFESLTNKALDVAGQRLRGDNGPGTENNDALKFLTWQFRRCPRDVATWLIDCIEASGEPHPFVQHQASWVLVYQGLGRIVGDQEDEARAMRLLLKSDIEDWTWNRQSASTAFMLSRSDTAPSHLGRGDVERLARRTIADFKRNIGGEYTMFHYAPFLLAGLIRWRRVNPRALVTGSDPLAGELLEIIERTEKDLNERRRANANFQRRRSKFLPILQDLKSELAGEGSNPDLLLDIYGASGG</sequence>
<proteinExistence type="predicted"/>
<gene>
    <name evidence="1" type="ORF">SAMN04488105_1622</name>
</gene>
<protein>
    <submittedName>
        <fullName evidence="1">Uncharacterized protein</fullName>
    </submittedName>
</protein>
<keyword evidence="2" id="KW-1185">Reference proteome</keyword>
<evidence type="ECO:0000313" key="1">
    <source>
        <dbReference type="EMBL" id="SDF71136.1"/>
    </source>
</evidence>
<name>A0A1G7NB01_9RHOB</name>
<organism evidence="1 2">
    <name type="scientific">Salipiger thiooxidans</name>
    <dbReference type="NCBI Taxonomy" id="282683"/>
    <lineage>
        <taxon>Bacteria</taxon>
        <taxon>Pseudomonadati</taxon>
        <taxon>Pseudomonadota</taxon>
        <taxon>Alphaproteobacteria</taxon>
        <taxon>Rhodobacterales</taxon>
        <taxon>Roseobacteraceae</taxon>
        <taxon>Salipiger</taxon>
    </lineage>
</organism>
<dbReference type="EMBL" id="FNAV01000062">
    <property type="protein sequence ID" value="SDF71136.1"/>
    <property type="molecule type" value="Genomic_DNA"/>
</dbReference>
<accession>A0A1G7NB01</accession>
<dbReference type="AlphaFoldDB" id="A0A1G7NB01"/>
<evidence type="ECO:0000313" key="2">
    <source>
        <dbReference type="Proteomes" id="UP000198994"/>
    </source>
</evidence>
<reference evidence="2" key="1">
    <citation type="submission" date="2016-10" db="EMBL/GenBank/DDBJ databases">
        <authorList>
            <person name="Varghese N."/>
            <person name="Submissions S."/>
        </authorList>
    </citation>
    <scope>NUCLEOTIDE SEQUENCE [LARGE SCALE GENOMIC DNA]</scope>
    <source>
        <strain evidence="2">DSM 10146</strain>
    </source>
</reference>